<proteinExistence type="inferred from homology"/>
<protein>
    <submittedName>
        <fullName evidence="5">Class I SAM-dependent methyltransferase</fullName>
    </submittedName>
</protein>
<dbReference type="Pfam" id="PF08241">
    <property type="entry name" value="Methyltransf_11"/>
    <property type="match status" value="1"/>
</dbReference>
<dbReference type="AlphaFoldDB" id="A0A923L949"/>
<dbReference type="RefSeq" id="WP_186871501.1">
    <property type="nucleotide sequence ID" value="NZ_JACOOL010000022.1"/>
</dbReference>
<dbReference type="GO" id="GO:0032259">
    <property type="term" value="P:methylation"/>
    <property type="evidence" value="ECO:0007669"/>
    <property type="project" value="UniProtKB-KW"/>
</dbReference>
<evidence type="ECO:0000256" key="1">
    <source>
        <dbReference type="ARBA" id="ARBA00008361"/>
    </source>
</evidence>
<accession>A0A923L949</accession>
<dbReference type="InterPro" id="IPR051052">
    <property type="entry name" value="Diverse_substrate_MTase"/>
</dbReference>
<evidence type="ECO:0000313" key="5">
    <source>
        <dbReference type="EMBL" id="MBC5638806.1"/>
    </source>
</evidence>
<dbReference type="CDD" id="cd02440">
    <property type="entry name" value="AdoMet_MTases"/>
    <property type="match status" value="1"/>
</dbReference>
<dbReference type="Proteomes" id="UP000637359">
    <property type="component" value="Unassembled WGS sequence"/>
</dbReference>
<name>A0A923L949_9BACI</name>
<comment type="similarity">
    <text evidence="1">Belongs to the methyltransferase superfamily.</text>
</comment>
<gene>
    <name evidence="5" type="ORF">H8S33_18710</name>
</gene>
<organism evidence="5 6">
    <name type="scientific">Ornithinibacillus hominis</name>
    <dbReference type="NCBI Taxonomy" id="2763055"/>
    <lineage>
        <taxon>Bacteria</taxon>
        <taxon>Bacillati</taxon>
        <taxon>Bacillota</taxon>
        <taxon>Bacilli</taxon>
        <taxon>Bacillales</taxon>
        <taxon>Bacillaceae</taxon>
        <taxon>Ornithinibacillus</taxon>
    </lineage>
</organism>
<dbReference type="InterPro" id="IPR013216">
    <property type="entry name" value="Methyltransf_11"/>
</dbReference>
<dbReference type="GO" id="GO:0008757">
    <property type="term" value="F:S-adenosylmethionine-dependent methyltransferase activity"/>
    <property type="evidence" value="ECO:0007669"/>
    <property type="project" value="InterPro"/>
</dbReference>
<comment type="caution">
    <text evidence="5">The sequence shown here is derived from an EMBL/GenBank/DDBJ whole genome shotgun (WGS) entry which is preliminary data.</text>
</comment>
<dbReference type="Gene3D" id="3.40.50.150">
    <property type="entry name" value="Vaccinia Virus protein VP39"/>
    <property type="match status" value="1"/>
</dbReference>
<dbReference type="PANTHER" id="PTHR44942:SF4">
    <property type="entry name" value="METHYLTRANSFERASE TYPE 11 DOMAIN-CONTAINING PROTEIN"/>
    <property type="match status" value="1"/>
</dbReference>
<evidence type="ECO:0000313" key="6">
    <source>
        <dbReference type="Proteomes" id="UP000637359"/>
    </source>
</evidence>
<keyword evidence="2 5" id="KW-0489">Methyltransferase</keyword>
<evidence type="ECO:0000256" key="3">
    <source>
        <dbReference type="ARBA" id="ARBA00022679"/>
    </source>
</evidence>
<keyword evidence="6" id="KW-1185">Reference proteome</keyword>
<keyword evidence="3" id="KW-0808">Transferase</keyword>
<dbReference type="EMBL" id="JACOOL010000022">
    <property type="protein sequence ID" value="MBC5638806.1"/>
    <property type="molecule type" value="Genomic_DNA"/>
</dbReference>
<dbReference type="SUPFAM" id="SSF53335">
    <property type="entry name" value="S-adenosyl-L-methionine-dependent methyltransferases"/>
    <property type="match status" value="1"/>
</dbReference>
<feature type="domain" description="Methyltransferase type 11" evidence="4">
    <location>
        <begin position="40"/>
        <end position="134"/>
    </location>
</feature>
<evidence type="ECO:0000259" key="4">
    <source>
        <dbReference type="Pfam" id="PF08241"/>
    </source>
</evidence>
<sequence>MKADFGKVSKEYAQYRNDLPEELTTSLTMRGIDFQKKFIVDLGSGSGVLTRMLFDQGAEVVGVEPSMKLIEEAKSIDIKLGAKIKYLNKYSEDTGLPNLSYDFVTVLRAWHWFDREASLKEIRRILKPGGYLIIMDSGFTNFDHVVKDTMVILKKLIPAERLKPAGTKADSKQSINSFPVEWFKEWEEYGLNMKDTYNFDYKVSFTTAEWCDRVGTLSWLLHLSKEERNEIKEKIRSHLTDIYGDSTHRISHKFHLVLMRNSSL</sequence>
<dbReference type="InterPro" id="IPR029063">
    <property type="entry name" value="SAM-dependent_MTases_sf"/>
</dbReference>
<reference evidence="5" key="1">
    <citation type="submission" date="2020-08" db="EMBL/GenBank/DDBJ databases">
        <title>Genome public.</title>
        <authorList>
            <person name="Liu C."/>
            <person name="Sun Q."/>
        </authorList>
    </citation>
    <scope>NUCLEOTIDE SEQUENCE</scope>
    <source>
        <strain evidence="5">BX22</strain>
    </source>
</reference>
<evidence type="ECO:0000256" key="2">
    <source>
        <dbReference type="ARBA" id="ARBA00022603"/>
    </source>
</evidence>
<dbReference type="PANTHER" id="PTHR44942">
    <property type="entry name" value="METHYLTRANSF_11 DOMAIN-CONTAINING PROTEIN"/>
    <property type="match status" value="1"/>
</dbReference>